<dbReference type="SUPFAM" id="SSF54909">
    <property type="entry name" value="Dimeric alpha+beta barrel"/>
    <property type="match status" value="1"/>
</dbReference>
<dbReference type="Gene3D" id="3.30.70.100">
    <property type="match status" value="1"/>
</dbReference>
<dbReference type="InterPro" id="IPR009799">
    <property type="entry name" value="EthD_dom"/>
</dbReference>
<proteinExistence type="inferred from homology"/>
<dbReference type="PANTHER" id="PTHR40260:SF2">
    <property type="entry name" value="BLR8190 PROTEIN"/>
    <property type="match status" value="1"/>
</dbReference>
<protein>
    <recommendedName>
        <fullName evidence="2">EthD domain-containing protein</fullName>
    </recommendedName>
</protein>
<comment type="caution">
    <text evidence="3">The sequence shown here is derived from an EMBL/GenBank/DDBJ whole genome shotgun (WGS) entry which is preliminary data.</text>
</comment>
<dbReference type="Pfam" id="PF07110">
    <property type="entry name" value="EthD"/>
    <property type="match status" value="1"/>
</dbReference>
<reference evidence="3 4" key="1">
    <citation type="submission" date="2021-11" db="EMBL/GenBank/DDBJ databases">
        <title>Black yeast isolated from Biological Soil Crust.</title>
        <authorList>
            <person name="Kurbessoian T."/>
        </authorList>
    </citation>
    <scope>NUCLEOTIDE SEQUENCE [LARGE SCALE GENOMIC DNA]</scope>
    <source>
        <strain evidence="3 4">CCFEE 5522</strain>
    </source>
</reference>
<evidence type="ECO:0000259" key="2">
    <source>
        <dbReference type="Pfam" id="PF07110"/>
    </source>
</evidence>
<dbReference type="Proteomes" id="UP001324427">
    <property type="component" value="Unassembled WGS sequence"/>
</dbReference>
<keyword evidence="4" id="KW-1185">Reference proteome</keyword>
<feature type="domain" description="EthD" evidence="2">
    <location>
        <begin position="16"/>
        <end position="86"/>
    </location>
</feature>
<dbReference type="NCBIfam" id="TIGR02118">
    <property type="entry name" value="EthD family reductase"/>
    <property type="match status" value="1"/>
</dbReference>
<accession>A0AAV9JPQ5</accession>
<dbReference type="InterPro" id="IPR011008">
    <property type="entry name" value="Dimeric_a/b-barrel"/>
</dbReference>
<evidence type="ECO:0000313" key="3">
    <source>
        <dbReference type="EMBL" id="KAK4547007.1"/>
    </source>
</evidence>
<sequence length="99" mass="10916">MATVTVLYPKGAKFDMDYYMAKHMPLVQEKWTQYGLTSWKVVNFGPEAEYCVQATLEFASMDDFKKAGASSEAGEVMGDVKNFCDKDPLLVAGTVQGTS</sequence>
<evidence type="ECO:0000313" key="4">
    <source>
        <dbReference type="Proteomes" id="UP001324427"/>
    </source>
</evidence>
<dbReference type="GO" id="GO:0016491">
    <property type="term" value="F:oxidoreductase activity"/>
    <property type="evidence" value="ECO:0007669"/>
    <property type="project" value="InterPro"/>
</dbReference>
<dbReference type="EMBL" id="JAVFHQ010000012">
    <property type="protein sequence ID" value="KAK4547007.1"/>
    <property type="molecule type" value="Genomic_DNA"/>
</dbReference>
<gene>
    <name evidence="3" type="ORF">LTR36_001227</name>
</gene>
<name>A0AAV9JPQ5_9PEZI</name>
<organism evidence="3 4">
    <name type="scientific">Oleoguttula mirabilis</name>
    <dbReference type="NCBI Taxonomy" id="1507867"/>
    <lineage>
        <taxon>Eukaryota</taxon>
        <taxon>Fungi</taxon>
        <taxon>Dikarya</taxon>
        <taxon>Ascomycota</taxon>
        <taxon>Pezizomycotina</taxon>
        <taxon>Dothideomycetes</taxon>
        <taxon>Dothideomycetidae</taxon>
        <taxon>Mycosphaerellales</taxon>
        <taxon>Teratosphaeriaceae</taxon>
        <taxon>Oleoguttula</taxon>
    </lineage>
</organism>
<comment type="similarity">
    <text evidence="1">Belongs to the tpcK family.</text>
</comment>
<dbReference type="AlphaFoldDB" id="A0AAV9JPQ5"/>
<dbReference type="PANTHER" id="PTHR40260">
    <property type="entry name" value="BLR8190 PROTEIN"/>
    <property type="match status" value="1"/>
</dbReference>
<evidence type="ECO:0000256" key="1">
    <source>
        <dbReference type="ARBA" id="ARBA00005986"/>
    </source>
</evidence>